<dbReference type="InterPro" id="IPR051878">
    <property type="entry name" value="ZNRF_ubiq-protein_ligase"/>
</dbReference>
<keyword evidence="13" id="KW-0862">Zinc</keyword>
<dbReference type="Gene3D" id="3.30.40.10">
    <property type="entry name" value="Zinc/RING finger domain, C3HC4 (zinc finger)"/>
    <property type="match status" value="1"/>
</dbReference>
<evidence type="ECO:0000256" key="5">
    <source>
        <dbReference type="ARBA" id="ARBA00004906"/>
    </source>
</evidence>
<keyword evidence="7" id="KW-0808">Transferase</keyword>
<proteinExistence type="predicted"/>
<dbReference type="GO" id="GO:0016020">
    <property type="term" value="C:membrane"/>
    <property type="evidence" value="ECO:0007669"/>
    <property type="project" value="UniProtKB-SubCell"/>
</dbReference>
<comment type="subcellular location">
    <subcellularLocation>
        <location evidence="3">Endosome</location>
    </subcellularLocation>
    <subcellularLocation>
        <location evidence="4">Lysosome</location>
    </subcellularLocation>
    <subcellularLocation>
        <location evidence="2">Membrane</location>
        <topology evidence="2">Peripheral membrane protein</topology>
    </subcellularLocation>
</comment>
<sequence length="308" mass="34448">MGSRLSFSSRQEPTDLTAPHNSEPESHAHSSDPRIRSLSHMPTSGESAARNPRNSSDRRRSAQAEATRQNEASVVALNRLIAELENSELSNEDAQLLRLIQNYRSSSSSGRDFENSSRRTARSQSLADNWLLVDSAGTSRSHPRHSGLPPRHRRVRRGRTTSSTVPGEDEERNEASTSRPTEGAAASGPVRLTAAGRHALLSLAAASRNLSWREELLLLDGADRRCIFCKRIVPHDEYDLHYVMCLTRPRVTYNEDKLQTDKGECAICLEDLKTGDSIARLPCLCIYHKKCIDLWFQRKQTCPEHPGD</sequence>
<comment type="pathway">
    <text evidence="5">Protein modification; protein ubiquitination.</text>
</comment>
<dbReference type="InterPro" id="IPR013083">
    <property type="entry name" value="Znf_RING/FYVE/PHD"/>
</dbReference>
<dbReference type="PROSITE" id="PS50089">
    <property type="entry name" value="ZF_RING_2"/>
    <property type="match status" value="1"/>
</dbReference>
<comment type="catalytic activity">
    <reaction evidence="1">
        <text>S-ubiquitinyl-[E2 ubiquitin-conjugating enzyme]-L-cysteine + [acceptor protein]-L-lysine = [E2 ubiquitin-conjugating enzyme]-L-cysteine + N(6)-ubiquitinyl-[acceptor protein]-L-lysine.</text>
        <dbReference type="EC" id="2.3.2.27"/>
    </reaction>
</comment>
<dbReference type="SUPFAM" id="SSF57850">
    <property type="entry name" value="RING/U-box"/>
    <property type="match status" value="1"/>
</dbReference>
<dbReference type="PANTHER" id="PTHR46661:SF4">
    <property type="entry name" value="RING-TYPE DOMAIN-CONTAINING PROTEIN"/>
    <property type="match status" value="1"/>
</dbReference>
<evidence type="ECO:0000256" key="7">
    <source>
        <dbReference type="ARBA" id="ARBA00022679"/>
    </source>
</evidence>
<evidence type="ECO:0000256" key="6">
    <source>
        <dbReference type="ARBA" id="ARBA00012483"/>
    </source>
</evidence>
<evidence type="ECO:0000256" key="9">
    <source>
        <dbReference type="ARBA" id="ARBA00022723"/>
    </source>
</evidence>
<feature type="compositionally biased region" description="Basic and acidic residues" evidence="21">
    <location>
        <begin position="22"/>
        <end position="35"/>
    </location>
</feature>
<dbReference type="PANTHER" id="PTHR46661">
    <property type="entry name" value="E3 UBIQUITIN-PROTEIN LIGASE ZNRF1-LIKE PROTEIN"/>
    <property type="match status" value="1"/>
</dbReference>
<dbReference type="GO" id="GO:0043161">
    <property type="term" value="P:proteasome-mediated ubiquitin-dependent protein catabolic process"/>
    <property type="evidence" value="ECO:0007669"/>
    <property type="project" value="TreeGrafter"/>
</dbReference>
<evidence type="ECO:0000256" key="11">
    <source>
        <dbReference type="ARBA" id="ARBA00022771"/>
    </source>
</evidence>
<reference evidence="23" key="1">
    <citation type="submission" date="2016-01" db="EMBL/GenBank/DDBJ databases">
        <title>Reference transcriptome for the parasite Schistocephalus solidus: insights into the molecular evolution of parasitism.</title>
        <authorList>
            <person name="Hebert F.O."/>
            <person name="Grambauer S."/>
            <person name="Barber I."/>
            <person name="Landry C.R."/>
            <person name="Aubin-Horth N."/>
        </authorList>
    </citation>
    <scope>NUCLEOTIDE SEQUENCE</scope>
</reference>
<dbReference type="SMART" id="SM00184">
    <property type="entry name" value="RING"/>
    <property type="match status" value="1"/>
</dbReference>
<evidence type="ECO:0000256" key="10">
    <source>
        <dbReference type="ARBA" id="ARBA00022753"/>
    </source>
</evidence>
<dbReference type="AlphaFoldDB" id="A0A0X3PZ18"/>
<keyword evidence="16" id="KW-0449">Lipoprotein</keyword>
<evidence type="ECO:0000256" key="8">
    <source>
        <dbReference type="ARBA" id="ARBA00022707"/>
    </source>
</evidence>
<keyword evidence="15" id="KW-0458">Lysosome</keyword>
<evidence type="ECO:0000256" key="15">
    <source>
        <dbReference type="ARBA" id="ARBA00023228"/>
    </source>
</evidence>
<feature type="compositionally biased region" description="Polar residues" evidence="21">
    <location>
        <begin position="1"/>
        <end position="11"/>
    </location>
</feature>
<dbReference type="Pfam" id="PF13639">
    <property type="entry name" value="zf-RING_2"/>
    <property type="match status" value="1"/>
</dbReference>
<keyword evidence="9" id="KW-0479">Metal-binding</keyword>
<evidence type="ECO:0000256" key="12">
    <source>
        <dbReference type="ARBA" id="ARBA00022786"/>
    </source>
</evidence>
<name>A0A0X3PZ18_SCHSO</name>
<keyword evidence="10" id="KW-0967">Endosome</keyword>
<evidence type="ECO:0000256" key="14">
    <source>
        <dbReference type="ARBA" id="ARBA00023136"/>
    </source>
</evidence>
<dbReference type="GO" id="GO:0008270">
    <property type="term" value="F:zinc ion binding"/>
    <property type="evidence" value="ECO:0007669"/>
    <property type="project" value="UniProtKB-KW"/>
</dbReference>
<dbReference type="EMBL" id="GEEE01009353">
    <property type="protein sequence ID" value="JAP53872.1"/>
    <property type="molecule type" value="Transcribed_RNA"/>
</dbReference>
<keyword evidence="12" id="KW-0833">Ubl conjugation pathway</keyword>
<evidence type="ECO:0000256" key="3">
    <source>
        <dbReference type="ARBA" id="ARBA00004177"/>
    </source>
</evidence>
<accession>A0A0X3PZ18</accession>
<dbReference type="InterPro" id="IPR001841">
    <property type="entry name" value="Znf_RING"/>
</dbReference>
<evidence type="ECO:0000259" key="22">
    <source>
        <dbReference type="PROSITE" id="PS50089"/>
    </source>
</evidence>
<dbReference type="FunFam" id="3.30.40.10:FF:000235">
    <property type="entry name" value="E3 ubiquitin-protein ligase ZNRF1"/>
    <property type="match status" value="1"/>
</dbReference>
<dbReference type="GO" id="GO:0005768">
    <property type="term" value="C:endosome"/>
    <property type="evidence" value="ECO:0007669"/>
    <property type="project" value="UniProtKB-SubCell"/>
</dbReference>
<evidence type="ECO:0000256" key="16">
    <source>
        <dbReference type="ARBA" id="ARBA00023288"/>
    </source>
</evidence>
<organism evidence="23">
    <name type="scientific">Schistocephalus solidus</name>
    <name type="common">Tapeworm</name>
    <dbReference type="NCBI Taxonomy" id="70667"/>
    <lineage>
        <taxon>Eukaryota</taxon>
        <taxon>Metazoa</taxon>
        <taxon>Spiralia</taxon>
        <taxon>Lophotrochozoa</taxon>
        <taxon>Platyhelminthes</taxon>
        <taxon>Cestoda</taxon>
        <taxon>Eucestoda</taxon>
        <taxon>Diphyllobothriidea</taxon>
        <taxon>Diphyllobothriidae</taxon>
        <taxon>Schistocephalus</taxon>
    </lineage>
</organism>
<evidence type="ECO:0000256" key="1">
    <source>
        <dbReference type="ARBA" id="ARBA00000900"/>
    </source>
</evidence>
<feature type="region of interest" description="Disordered" evidence="21">
    <location>
        <begin position="1"/>
        <end position="70"/>
    </location>
</feature>
<dbReference type="GO" id="GO:0005764">
    <property type="term" value="C:lysosome"/>
    <property type="evidence" value="ECO:0007669"/>
    <property type="project" value="UniProtKB-SubCell"/>
</dbReference>
<dbReference type="GO" id="GO:0070936">
    <property type="term" value="P:protein K48-linked ubiquitination"/>
    <property type="evidence" value="ECO:0007669"/>
    <property type="project" value="TreeGrafter"/>
</dbReference>
<evidence type="ECO:0000256" key="21">
    <source>
        <dbReference type="SAM" id="MobiDB-lite"/>
    </source>
</evidence>
<evidence type="ECO:0000256" key="4">
    <source>
        <dbReference type="ARBA" id="ARBA00004371"/>
    </source>
</evidence>
<dbReference type="CDD" id="cd16489">
    <property type="entry name" value="mRING-CH-C4HC2H_ZNRF"/>
    <property type="match status" value="1"/>
</dbReference>
<evidence type="ECO:0000256" key="17">
    <source>
        <dbReference type="ARBA" id="ARBA00040227"/>
    </source>
</evidence>
<evidence type="ECO:0000256" key="2">
    <source>
        <dbReference type="ARBA" id="ARBA00004170"/>
    </source>
</evidence>
<feature type="domain" description="RING-type" evidence="22">
    <location>
        <begin position="265"/>
        <end position="305"/>
    </location>
</feature>
<protein>
    <recommendedName>
        <fullName evidence="17">E3 ubiquitin-protein ligase ZNRF1</fullName>
        <ecNumber evidence="6">2.3.2.27</ecNumber>
    </recommendedName>
    <alternativeName>
        <fullName evidence="18">RING-type E3 ubiquitin transferase ZNRF1</fullName>
    </alternativeName>
    <alternativeName>
        <fullName evidence="19">Zinc/RING finger protein 1</fullName>
    </alternativeName>
</protein>
<gene>
    <name evidence="23" type="ORF">TR98160</name>
</gene>
<feature type="compositionally biased region" description="Basic residues" evidence="21">
    <location>
        <begin position="141"/>
        <end position="159"/>
    </location>
</feature>
<dbReference type="EC" id="2.3.2.27" evidence="6"/>
<keyword evidence="14" id="KW-0472">Membrane</keyword>
<dbReference type="GO" id="GO:0061630">
    <property type="term" value="F:ubiquitin protein ligase activity"/>
    <property type="evidence" value="ECO:0007669"/>
    <property type="project" value="UniProtKB-EC"/>
</dbReference>
<keyword evidence="8" id="KW-0519">Myristate</keyword>
<keyword evidence="11 20" id="KW-0863">Zinc-finger</keyword>
<evidence type="ECO:0000256" key="18">
    <source>
        <dbReference type="ARBA" id="ARBA00042177"/>
    </source>
</evidence>
<feature type="region of interest" description="Disordered" evidence="21">
    <location>
        <begin position="134"/>
        <end position="187"/>
    </location>
</feature>
<evidence type="ECO:0000256" key="19">
    <source>
        <dbReference type="ARBA" id="ARBA00042305"/>
    </source>
</evidence>
<evidence type="ECO:0000256" key="20">
    <source>
        <dbReference type="PROSITE-ProRule" id="PRU00175"/>
    </source>
</evidence>
<evidence type="ECO:0000256" key="13">
    <source>
        <dbReference type="ARBA" id="ARBA00022833"/>
    </source>
</evidence>
<evidence type="ECO:0000313" key="23">
    <source>
        <dbReference type="EMBL" id="JAP53872.1"/>
    </source>
</evidence>